<keyword evidence="3" id="KW-1185">Reference proteome</keyword>
<protein>
    <submittedName>
        <fullName evidence="2">Carboxymuconolactone decarboxylase family protein</fullName>
    </submittedName>
</protein>
<dbReference type="InterPro" id="IPR003779">
    <property type="entry name" value="CMD-like"/>
</dbReference>
<evidence type="ECO:0000313" key="2">
    <source>
        <dbReference type="EMBL" id="GAA6167132.1"/>
    </source>
</evidence>
<dbReference type="InterPro" id="IPR052512">
    <property type="entry name" value="4CMD/NDH-1_regulator"/>
</dbReference>
<sequence>MSKDNDTYQEGLKIRREVMGDAHVNRAMDNASEFSMPLQDMVIRNAWGEVWVRDAISKKTRSLVTIATLAALKASTELKGHVRGALRNGCTVEEIQEVLLHSAVYCGMPSGIEAFRAAEEAIIAWQAEVEQESDQNT</sequence>
<accession>A0ABQ0A674</accession>
<name>A0ABQ0A674_9GAMM</name>
<dbReference type="InterPro" id="IPR029032">
    <property type="entry name" value="AhpD-like"/>
</dbReference>
<organism evidence="2 3">
    <name type="scientific">Sessilibacter corallicola</name>
    <dbReference type="NCBI Taxonomy" id="2904075"/>
    <lineage>
        <taxon>Bacteria</taxon>
        <taxon>Pseudomonadati</taxon>
        <taxon>Pseudomonadota</taxon>
        <taxon>Gammaproteobacteria</taxon>
        <taxon>Cellvibrionales</taxon>
        <taxon>Cellvibrionaceae</taxon>
        <taxon>Sessilibacter</taxon>
    </lineage>
</organism>
<dbReference type="EMBL" id="BAABWN010000002">
    <property type="protein sequence ID" value="GAA6167132.1"/>
    <property type="molecule type" value="Genomic_DNA"/>
</dbReference>
<dbReference type="Pfam" id="PF02627">
    <property type="entry name" value="CMD"/>
    <property type="match status" value="1"/>
</dbReference>
<dbReference type="PANTHER" id="PTHR33570">
    <property type="entry name" value="4-CARBOXYMUCONOLACTONE DECARBOXYLASE FAMILY PROTEIN"/>
    <property type="match status" value="1"/>
</dbReference>
<dbReference type="Gene3D" id="1.20.1290.10">
    <property type="entry name" value="AhpD-like"/>
    <property type="match status" value="1"/>
</dbReference>
<dbReference type="SUPFAM" id="SSF69118">
    <property type="entry name" value="AhpD-like"/>
    <property type="match status" value="1"/>
</dbReference>
<evidence type="ECO:0000313" key="3">
    <source>
        <dbReference type="Proteomes" id="UP001465153"/>
    </source>
</evidence>
<feature type="domain" description="Carboxymuconolactone decarboxylase-like" evidence="1">
    <location>
        <begin position="38"/>
        <end position="120"/>
    </location>
</feature>
<dbReference type="Proteomes" id="UP001465153">
    <property type="component" value="Unassembled WGS sequence"/>
</dbReference>
<dbReference type="PANTHER" id="PTHR33570:SF2">
    <property type="entry name" value="CARBOXYMUCONOLACTONE DECARBOXYLASE-LIKE DOMAIN-CONTAINING PROTEIN"/>
    <property type="match status" value="1"/>
</dbReference>
<reference evidence="2 3" key="1">
    <citation type="submission" date="2024-04" db="EMBL/GenBank/DDBJ databases">
        <title>Draft genome sequence of Sessilibacter corallicola NBRC 116591.</title>
        <authorList>
            <person name="Miyakawa T."/>
            <person name="Kusuya Y."/>
            <person name="Miura T."/>
        </authorList>
    </citation>
    <scope>NUCLEOTIDE SEQUENCE [LARGE SCALE GENOMIC DNA]</scope>
    <source>
        <strain evidence="2 3">KU-00831-HH</strain>
    </source>
</reference>
<comment type="caution">
    <text evidence="2">The sequence shown here is derived from an EMBL/GenBank/DDBJ whole genome shotgun (WGS) entry which is preliminary data.</text>
</comment>
<proteinExistence type="predicted"/>
<gene>
    <name evidence="2" type="ORF">NBRC116591_09420</name>
</gene>
<evidence type="ECO:0000259" key="1">
    <source>
        <dbReference type="Pfam" id="PF02627"/>
    </source>
</evidence>